<evidence type="ECO:0000256" key="1">
    <source>
        <dbReference type="ARBA" id="ARBA00004196"/>
    </source>
</evidence>
<comment type="similarity">
    <text evidence="2">Belongs to the bacterial solute-binding protein 2 family.</text>
</comment>
<gene>
    <name evidence="6" type="ORF">FEV53_12385</name>
</gene>
<comment type="caution">
    <text evidence="6">The sequence shown here is derived from an EMBL/GenBank/DDBJ whole genome shotgun (WGS) entry which is preliminary data.</text>
</comment>
<evidence type="ECO:0000256" key="3">
    <source>
        <dbReference type="ARBA" id="ARBA00022729"/>
    </source>
</evidence>
<evidence type="ECO:0000313" key="6">
    <source>
        <dbReference type="EMBL" id="TRD17857.1"/>
    </source>
</evidence>
<dbReference type="PANTHER" id="PTHR46847">
    <property type="entry name" value="D-ALLOSE-BINDING PERIPLASMIC PROTEIN-RELATED"/>
    <property type="match status" value="1"/>
</dbReference>
<feature type="domain" description="Periplasmic binding protein" evidence="5">
    <location>
        <begin position="42"/>
        <end position="295"/>
    </location>
</feature>
<dbReference type="GO" id="GO:0030313">
    <property type="term" value="C:cell envelope"/>
    <property type="evidence" value="ECO:0007669"/>
    <property type="project" value="UniProtKB-SubCell"/>
</dbReference>
<comment type="subcellular location">
    <subcellularLocation>
        <location evidence="1">Cell envelope</location>
    </subcellularLocation>
</comment>
<dbReference type="SUPFAM" id="SSF53822">
    <property type="entry name" value="Periplasmic binding protein-like I"/>
    <property type="match status" value="1"/>
</dbReference>
<dbReference type="AlphaFoldDB" id="A0A547PUP3"/>
<name>A0A547PUP3_9RHOB</name>
<dbReference type="Proteomes" id="UP000318590">
    <property type="component" value="Unassembled WGS sequence"/>
</dbReference>
<dbReference type="PANTHER" id="PTHR46847:SF1">
    <property type="entry name" value="D-ALLOSE-BINDING PERIPLASMIC PROTEIN-RELATED"/>
    <property type="match status" value="1"/>
</dbReference>
<feature type="chain" id="PRO_5021700256" evidence="4">
    <location>
        <begin position="37"/>
        <end position="331"/>
    </location>
</feature>
<reference evidence="6 7" key="1">
    <citation type="submission" date="2019-06" db="EMBL/GenBank/DDBJ databases">
        <title>Paenimaribius caenipelagi gen. nov., sp. nov., isolated from a tidal flat.</title>
        <authorList>
            <person name="Yoon J.-H."/>
        </authorList>
    </citation>
    <scope>NUCLEOTIDE SEQUENCE [LARGE SCALE GENOMIC DNA]</scope>
    <source>
        <strain evidence="6 7">JBTF-M29</strain>
    </source>
</reference>
<evidence type="ECO:0000256" key="2">
    <source>
        <dbReference type="ARBA" id="ARBA00007639"/>
    </source>
</evidence>
<keyword evidence="7" id="KW-1185">Reference proteome</keyword>
<dbReference type="OrthoDB" id="9804917at2"/>
<keyword evidence="3 4" id="KW-0732">Signal</keyword>
<evidence type="ECO:0000313" key="7">
    <source>
        <dbReference type="Proteomes" id="UP000318590"/>
    </source>
</evidence>
<dbReference type="Gene3D" id="3.40.50.2300">
    <property type="match status" value="2"/>
</dbReference>
<sequence>MEDLVMTASTLPRRRLVATLLGATCALALAPSLATAADKPVIGVAVADQKSLFYIAAVDGMKAAAEELGYELNVQSANNNARQQIDQVNNLLVQQIGALIFTSQDSTAAAAGVKAANAAEVPVIAVDQRPESGDGVLATYIATDSVKAARDLCTWMFDQMGGEGQIAILHGVLGSTAEQQRTQGCNEALENYPGIEVVAEQTANWDENEAFKATQNILTAHPDLDAVFGESDAMSLGAAKAARQAGREDLISVGIDGFPTQLTAIKEGLTQATMAQVPYKMGQMAVQQAVQLIEGTGELPELQYQDAVLVTGDTVGSVKPSDFYGPAADKM</sequence>
<dbReference type="InterPro" id="IPR025997">
    <property type="entry name" value="SBP_2_dom"/>
</dbReference>
<dbReference type="GO" id="GO:0030246">
    <property type="term" value="F:carbohydrate binding"/>
    <property type="evidence" value="ECO:0007669"/>
    <property type="project" value="UniProtKB-ARBA"/>
</dbReference>
<accession>A0A547PUP3</accession>
<protein>
    <submittedName>
        <fullName evidence="6">Sugar ABC transporter substrate-binding protein</fullName>
    </submittedName>
</protein>
<feature type="signal peptide" evidence="4">
    <location>
        <begin position="1"/>
        <end position="36"/>
    </location>
</feature>
<organism evidence="6 7">
    <name type="scientific">Palleronia caenipelagi</name>
    <dbReference type="NCBI Taxonomy" id="2489174"/>
    <lineage>
        <taxon>Bacteria</taxon>
        <taxon>Pseudomonadati</taxon>
        <taxon>Pseudomonadota</taxon>
        <taxon>Alphaproteobacteria</taxon>
        <taxon>Rhodobacterales</taxon>
        <taxon>Roseobacteraceae</taxon>
        <taxon>Palleronia</taxon>
    </lineage>
</organism>
<evidence type="ECO:0000259" key="5">
    <source>
        <dbReference type="Pfam" id="PF13407"/>
    </source>
</evidence>
<dbReference type="EMBL" id="VFSV01000021">
    <property type="protein sequence ID" value="TRD17857.1"/>
    <property type="molecule type" value="Genomic_DNA"/>
</dbReference>
<dbReference type="InterPro" id="IPR028082">
    <property type="entry name" value="Peripla_BP_I"/>
</dbReference>
<evidence type="ECO:0000256" key="4">
    <source>
        <dbReference type="SAM" id="SignalP"/>
    </source>
</evidence>
<proteinExistence type="inferred from homology"/>
<dbReference type="Pfam" id="PF13407">
    <property type="entry name" value="Peripla_BP_4"/>
    <property type="match status" value="1"/>
</dbReference>